<evidence type="ECO:0000256" key="1">
    <source>
        <dbReference type="SAM" id="MobiDB-lite"/>
    </source>
</evidence>
<feature type="region of interest" description="Disordered" evidence="1">
    <location>
        <begin position="47"/>
        <end position="88"/>
    </location>
</feature>
<accession>A0ABN7B7I6</accession>
<reference evidence="2 3" key="1">
    <citation type="submission" date="2023-09" db="EMBL/GenBank/DDBJ databases">
        <title>Nesidiocoris tenuis whole genome shotgun sequence.</title>
        <authorList>
            <person name="Shibata T."/>
            <person name="Shimoda M."/>
            <person name="Kobayashi T."/>
            <person name="Uehara T."/>
        </authorList>
    </citation>
    <scope>NUCLEOTIDE SEQUENCE [LARGE SCALE GENOMIC DNA]</scope>
    <source>
        <strain evidence="2 3">Japan</strain>
    </source>
</reference>
<organism evidence="2 3">
    <name type="scientific">Nesidiocoris tenuis</name>
    <dbReference type="NCBI Taxonomy" id="355587"/>
    <lineage>
        <taxon>Eukaryota</taxon>
        <taxon>Metazoa</taxon>
        <taxon>Ecdysozoa</taxon>
        <taxon>Arthropoda</taxon>
        <taxon>Hexapoda</taxon>
        <taxon>Insecta</taxon>
        <taxon>Pterygota</taxon>
        <taxon>Neoptera</taxon>
        <taxon>Paraneoptera</taxon>
        <taxon>Hemiptera</taxon>
        <taxon>Heteroptera</taxon>
        <taxon>Panheteroptera</taxon>
        <taxon>Cimicomorpha</taxon>
        <taxon>Miridae</taxon>
        <taxon>Dicyphina</taxon>
        <taxon>Nesidiocoris</taxon>
    </lineage>
</organism>
<name>A0ABN7B7I6_9HEMI</name>
<proteinExistence type="predicted"/>
<protein>
    <submittedName>
        <fullName evidence="2">Uncharacterized protein</fullName>
    </submittedName>
</protein>
<dbReference type="Proteomes" id="UP001307889">
    <property type="component" value="Chromosome 11"/>
</dbReference>
<dbReference type="EMBL" id="AP028919">
    <property type="protein sequence ID" value="BET00332.1"/>
    <property type="molecule type" value="Genomic_DNA"/>
</dbReference>
<gene>
    <name evidence="2" type="ORF">NTJ_13148</name>
</gene>
<evidence type="ECO:0000313" key="2">
    <source>
        <dbReference type="EMBL" id="BET00332.1"/>
    </source>
</evidence>
<feature type="compositionally biased region" description="Low complexity" evidence="1">
    <location>
        <begin position="65"/>
        <end position="82"/>
    </location>
</feature>
<keyword evidence="3" id="KW-1185">Reference proteome</keyword>
<evidence type="ECO:0000313" key="3">
    <source>
        <dbReference type="Proteomes" id="UP001307889"/>
    </source>
</evidence>
<sequence length="141" mass="15582">MISKCCQQTRIFLSGVNEGDASAASRPDVTGLARKVSLHIPHPAAHLSCSQPPHLADRDLTPKPTTLSCSASRSRSLLPATSEQPKYSSFSTRFQICARFRQLGNNRIPSRPNLGRIIWENPIRITQKASQGKLSKTLRFD</sequence>